<proteinExistence type="predicted"/>
<evidence type="ECO:0000313" key="3">
    <source>
        <dbReference type="Proteomes" id="UP000066042"/>
    </source>
</evidence>
<protein>
    <submittedName>
        <fullName evidence="2">Histone deacetylase</fullName>
        <ecNumber evidence="2">3.5.1.98</ecNumber>
    </submittedName>
</protein>
<dbReference type="PATRIC" id="fig|55802.8.peg.1532"/>
<dbReference type="GO" id="GO:0040029">
    <property type="term" value="P:epigenetic regulation of gene expression"/>
    <property type="evidence" value="ECO:0007669"/>
    <property type="project" value="TreeGrafter"/>
</dbReference>
<dbReference type="AlphaFoldDB" id="A0A0S1XCJ8"/>
<organism evidence="2 3">
    <name type="scientific">Thermococcus barophilus</name>
    <dbReference type="NCBI Taxonomy" id="55802"/>
    <lineage>
        <taxon>Archaea</taxon>
        <taxon>Methanobacteriati</taxon>
        <taxon>Methanobacteriota</taxon>
        <taxon>Thermococci</taxon>
        <taxon>Thermococcales</taxon>
        <taxon>Thermococcaceae</taxon>
        <taxon>Thermococcus</taxon>
    </lineage>
</organism>
<dbReference type="GeneID" id="26136794"/>
<dbReference type="EMBL" id="CP013050">
    <property type="protein sequence ID" value="ALM75468.1"/>
    <property type="molecule type" value="Genomic_DNA"/>
</dbReference>
<dbReference type="CDD" id="cd10001">
    <property type="entry name" value="HDAC_classII_APAH"/>
    <property type="match status" value="1"/>
</dbReference>
<dbReference type="Pfam" id="PF00850">
    <property type="entry name" value="Hist_deacetyl"/>
    <property type="match status" value="1"/>
</dbReference>
<name>A0A0S1XCJ8_THEBA</name>
<keyword evidence="2" id="KW-0378">Hydrolase</keyword>
<dbReference type="STRING" id="55802.TBCH5v1_1554"/>
<dbReference type="PANTHER" id="PTHR10625:SF10">
    <property type="entry name" value="HISTONE DEACETYLASE HDAC1"/>
    <property type="match status" value="1"/>
</dbReference>
<gene>
    <name evidence="2" type="ORF">TBCH5v1_1554</name>
</gene>
<dbReference type="InterPro" id="IPR023696">
    <property type="entry name" value="Ureohydrolase_dom_sf"/>
</dbReference>
<dbReference type="GO" id="GO:0141221">
    <property type="term" value="F:histone deacetylase activity, hydrolytic mechanism"/>
    <property type="evidence" value="ECO:0007669"/>
    <property type="project" value="UniProtKB-EC"/>
</dbReference>
<feature type="domain" description="Histone deacetylase" evidence="1">
    <location>
        <begin position="19"/>
        <end position="288"/>
    </location>
</feature>
<evidence type="ECO:0000259" key="1">
    <source>
        <dbReference type="Pfam" id="PF00850"/>
    </source>
</evidence>
<dbReference type="Gene3D" id="3.40.800.20">
    <property type="entry name" value="Histone deacetylase domain"/>
    <property type="match status" value="1"/>
</dbReference>
<dbReference type="EC" id="3.5.1.98" evidence="2"/>
<dbReference type="PANTHER" id="PTHR10625">
    <property type="entry name" value="HISTONE DEACETYLASE HDAC1-RELATED"/>
    <property type="match status" value="1"/>
</dbReference>
<dbReference type="Proteomes" id="UP000066042">
    <property type="component" value="Chromosome"/>
</dbReference>
<dbReference type="SUPFAM" id="SSF52768">
    <property type="entry name" value="Arginase/deacetylase"/>
    <property type="match status" value="1"/>
</dbReference>
<dbReference type="RefSeq" id="WP_056934091.1">
    <property type="nucleotide sequence ID" value="NZ_CP013050.1"/>
</dbReference>
<dbReference type="InterPro" id="IPR023801">
    <property type="entry name" value="His_deacetylse_dom"/>
</dbReference>
<dbReference type="PRINTS" id="PR01270">
    <property type="entry name" value="HDASUPER"/>
</dbReference>
<reference evidence="2 3" key="1">
    <citation type="journal article" date="2016" name="Genome Announc.">
        <title>Complete genome sequence of the hyperthermophilic and piezophilic archaeon Thermococcus barophilus Ch5, capable of growth at the expense of hydrogenogenesis from carbon monoxide and formate.</title>
        <authorList>
            <person name="Oger P."/>
            <person name="Sokolova T.G."/>
            <person name="Kozhevnikova D.A."/>
            <person name="Taranov E.A."/>
            <person name="Vannier P."/>
            <person name="Lee H.S."/>
            <person name="Kwon K.K."/>
            <person name="Kang S.G."/>
            <person name="Lee J.H."/>
            <person name="Bonch-Osmolovskaya E.A."/>
            <person name="Lebedinsky A.V."/>
        </authorList>
    </citation>
    <scope>NUCLEOTIDE SEQUENCE [LARGE SCALE GENOMIC DNA]</scope>
    <source>
        <strain evidence="3">Ch5</strain>
    </source>
</reference>
<dbReference type="InterPro" id="IPR037138">
    <property type="entry name" value="His_deacetylse_dom_sf"/>
</dbReference>
<accession>A0A0S1XCJ8</accession>
<sequence>MLRILYSSIFKEHKPLDYHLENPNRLDFAIEGLKAKNLWQNVVEPNPANIEEILEIHSENYVERIRKASQMGFHYIDPDTYVCEKTWNAAIYAFGAAREAALMALEEKGIYLAFVRPPGHHAGKSGRAFYASTLGFCIFNNIAGAAKLLESLEGNALIIDFDVHHGNGTQEIFWNDANVVHIDLHERDIYPWSGYEWEVGGKDAEGTKINIPMTSYSGDDDYMYAWKEIVMPIVDVIKPKVILISAGFDAFKGDGLATIQLTEEFYRFAGASLSGYSLSVVLEGGYGIGLEKGLPAFVEGYIKGETGKEIIMPSYETLKVVGKVKEILREWWEI</sequence>
<dbReference type="InterPro" id="IPR000286">
    <property type="entry name" value="HDACs"/>
</dbReference>
<evidence type="ECO:0000313" key="2">
    <source>
        <dbReference type="EMBL" id="ALM75468.1"/>
    </source>
</evidence>